<name>A0A415TDC5_9BACT</name>
<dbReference type="AlphaFoldDB" id="A0A415TDC5"/>
<evidence type="ECO:0000313" key="2">
    <source>
        <dbReference type="Proteomes" id="UP000285109"/>
    </source>
</evidence>
<organism evidence="1 2">
    <name type="scientific">Phocaeicola plebeius</name>
    <dbReference type="NCBI Taxonomy" id="310297"/>
    <lineage>
        <taxon>Bacteria</taxon>
        <taxon>Pseudomonadati</taxon>
        <taxon>Bacteroidota</taxon>
        <taxon>Bacteroidia</taxon>
        <taxon>Bacteroidales</taxon>
        <taxon>Bacteroidaceae</taxon>
        <taxon>Phocaeicola</taxon>
    </lineage>
</organism>
<comment type="caution">
    <text evidence="1">The sequence shown here is derived from an EMBL/GenBank/DDBJ whole genome shotgun (WGS) entry which is preliminary data.</text>
</comment>
<accession>A0A415TDC5</accession>
<evidence type="ECO:0000313" key="1">
    <source>
        <dbReference type="EMBL" id="RHM99404.1"/>
    </source>
</evidence>
<evidence type="ECO:0008006" key="3">
    <source>
        <dbReference type="Google" id="ProtNLM"/>
    </source>
</evidence>
<reference evidence="1 2" key="1">
    <citation type="submission" date="2018-08" db="EMBL/GenBank/DDBJ databases">
        <title>A genome reference for cultivated species of the human gut microbiota.</title>
        <authorList>
            <person name="Zou Y."/>
            <person name="Xue W."/>
            <person name="Luo G."/>
        </authorList>
    </citation>
    <scope>NUCLEOTIDE SEQUENCE [LARGE SCALE GENOMIC DNA]</scope>
    <source>
        <strain evidence="1 2">AF31-28B-AC</strain>
    </source>
</reference>
<proteinExistence type="predicted"/>
<sequence>MKREDIEKAAEECRLTTAQSMGVYGQYHSIDECPEHGLSCDELVEGSFIKGAEWRINSVWHDASEVPEEHRFCLYILKDGTYGCGYYHKEDNSIWYSRFTNIVKWAYFQDITPNMED</sequence>
<dbReference type="RefSeq" id="WP_117834046.1">
    <property type="nucleotide sequence ID" value="NZ_JADMTX010000005.1"/>
</dbReference>
<dbReference type="Proteomes" id="UP000285109">
    <property type="component" value="Unassembled WGS sequence"/>
</dbReference>
<gene>
    <name evidence="1" type="ORF">DWZ34_04605</name>
</gene>
<dbReference type="EMBL" id="QRQK01000006">
    <property type="protein sequence ID" value="RHM99404.1"/>
    <property type="molecule type" value="Genomic_DNA"/>
</dbReference>
<protein>
    <recommendedName>
        <fullName evidence="3">DUF551 domain-containing protein</fullName>
    </recommendedName>
</protein>